<dbReference type="AlphaFoldDB" id="A0A3L8SAQ2"/>
<sequence>PGRTPNQRRGTGARPLCVVTRRRRRWSWPIARRVAYRHCGVTAPRARPHYKERVPAAGRAQCAARRLRSGK</sequence>
<organism evidence="1 2">
    <name type="scientific">Chloebia gouldiae</name>
    <name type="common">Gouldian finch</name>
    <name type="synonym">Erythrura gouldiae</name>
    <dbReference type="NCBI Taxonomy" id="44316"/>
    <lineage>
        <taxon>Eukaryota</taxon>
        <taxon>Metazoa</taxon>
        <taxon>Chordata</taxon>
        <taxon>Craniata</taxon>
        <taxon>Vertebrata</taxon>
        <taxon>Euteleostomi</taxon>
        <taxon>Archelosauria</taxon>
        <taxon>Archosauria</taxon>
        <taxon>Dinosauria</taxon>
        <taxon>Saurischia</taxon>
        <taxon>Theropoda</taxon>
        <taxon>Coelurosauria</taxon>
        <taxon>Aves</taxon>
        <taxon>Neognathae</taxon>
        <taxon>Neoaves</taxon>
        <taxon>Telluraves</taxon>
        <taxon>Australaves</taxon>
        <taxon>Passeriformes</taxon>
        <taxon>Passeroidea</taxon>
        <taxon>Passeridae</taxon>
        <taxon>Chloebia</taxon>
    </lineage>
</organism>
<dbReference type="Proteomes" id="UP000276834">
    <property type="component" value="Unassembled WGS sequence"/>
</dbReference>
<protein>
    <submittedName>
        <fullName evidence="1">Uncharacterized protein</fullName>
    </submittedName>
</protein>
<accession>A0A3L8SAQ2</accession>
<proteinExistence type="predicted"/>
<keyword evidence="2" id="KW-1185">Reference proteome</keyword>
<evidence type="ECO:0000313" key="1">
    <source>
        <dbReference type="EMBL" id="RLV99265.1"/>
    </source>
</evidence>
<reference evidence="1 2" key="1">
    <citation type="journal article" date="2018" name="Proc. R. Soc. B">
        <title>A non-coding region near Follistatin controls head colour polymorphism in the Gouldian finch.</title>
        <authorList>
            <person name="Toomey M.B."/>
            <person name="Marques C.I."/>
            <person name="Andrade P."/>
            <person name="Araujo P.M."/>
            <person name="Sabatino S."/>
            <person name="Gazda M.A."/>
            <person name="Afonso S."/>
            <person name="Lopes R.J."/>
            <person name="Corbo J.C."/>
            <person name="Carneiro M."/>
        </authorList>
    </citation>
    <scope>NUCLEOTIDE SEQUENCE [LARGE SCALE GENOMIC DNA]</scope>
    <source>
        <strain evidence="1">Red01</strain>
        <tissue evidence="1">Muscle</tissue>
    </source>
</reference>
<name>A0A3L8SAQ2_CHLGU</name>
<feature type="non-terminal residue" evidence="1">
    <location>
        <position position="1"/>
    </location>
</feature>
<gene>
    <name evidence="1" type="ORF">DV515_00009964</name>
</gene>
<evidence type="ECO:0000313" key="2">
    <source>
        <dbReference type="Proteomes" id="UP000276834"/>
    </source>
</evidence>
<comment type="caution">
    <text evidence="1">The sequence shown here is derived from an EMBL/GenBank/DDBJ whole genome shotgun (WGS) entry which is preliminary data.</text>
</comment>
<dbReference type="EMBL" id="QUSF01000033">
    <property type="protein sequence ID" value="RLV99265.1"/>
    <property type="molecule type" value="Genomic_DNA"/>
</dbReference>